<dbReference type="SUPFAM" id="SSF49265">
    <property type="entry name" value="Fibronectin type III"/>
    <property type="match status" value="1"/>
</dbReference>
<evidence type="ECO:0000313" key="6">
    <source>
        <dbReference type="Proteomes" id="UP000317940"/>
    </source>
</evidence>
<gene>
    <name evidence="5" type="ORF">FHX73_1831</name>
</gene>
<dbReference type="GO" id="GO:0000272">
    <property type="term" value="P:polysaccharide catabolic process"/>
    <property type="evidence" value="ECO:0007669"/>
    <property type="project" value="UniProtKB-KW"/>
</dbReference>
<dbReference type="Gene3D" id="2.60.40.10">
    <property type="entry name" value="Immunoglobulins"/>
    <property type="match status" value="1"/>
</dbReference>
<keyword evidence="1" id="KW-0326">Glycosidase</keyword>
<feature type="compositionally biased region" description="Polar residues" evidence="3">
    <location>
        <begin position="1"/>
        <end position="11"/>
    </location>
</feature>
<proteinExistence type="predicted"/>
<dbReference type="InterPro" id="IPR036116">
    <property type="entry name" value="FN3_sf"/>
</dbReference>
<name>A0A561S9W0_9ACTN</name>
<evidence type="ECO:0000256" key="2">
    <source>
        <dbReference type="ARBA" id="ARBA00023326"/>
    </source>
</evidence>
<dbReference type="InterPro" id="IPR003961">
    <property type="entry name" value="FN3_dom"/>
</dbReference>
<dbReference type="SMART" id="SM00060">
    <property type="entry name" value="FN3"/>
    <property type="match status" value="2"/>
</dbReference>
<reference evidence="5 6" key="1">
    <citation type="submission" date="2019-06" db="EMBL/GenBank/DDBJ databases">
        <title>Sequencing the genomes of 1000 actinobacteria strains.</title>
        <authorList>
            <person name="Klenk H.-P."/>
        </authorList>
    </citation>
    <scope>NUCLEOTIDE SEQUENCE [LARGE SCALE GENOMIC DNA]</scope>
    <source>
        <strain evidence="5 6">DSM 44826</strain>
    </source>
</reference>
<dbReference type="AlphaFoldDB" id="A0A561S9W0"/>
<dbReference type="RefSeq" id="WP_145911462.1">
    <property type="nucleotide sequence ID" value="NZ_BAAAMZ010000022.1"/>
</dbReference>
<dbReference type="InterPro" id="IPR013783">
    <property type="entry name" value="Ig-like_fold"/>
</dbReference>
<feature type="domain" description="Fibronectin type-III" evidence="4">
    <location>
        <begin position="152"/>
        <end position="246"/>
    </location>
</feature>
<accession>A0A561S9W0</accession>
<dbReference type="PROSITE" id="PS50853">
    <property type="entry name" value="FN3"/>
    <property type="match status" value="2"/>
</dbReference>
<protein>
    <recommendedName>
        <fullName evidence="4">Fibronectin type-III domain-containing protein</fullName>
    </recommendedName>
</protein>
<dbReference type="EMBL" id="VIWT01000008">
    <property type="protein sequence ID" value="TWF71660.1"/>
    <property type="molecule type" value="Genomic_DNA"/>
</dbReference>
<keyword evidence="2" id="KW-0119">Carbohydrate metabolism</keyword>
<feature type="region of interest" description="Disordered" evidence="3">
    <location>
        <begin position="1"/>
        <end position="30"/>
    </location>
</feature>
<evidence type="ECO:0000259" key="4">
    <source>
        <dbReference type="PROSITE" id="PS50853"/>
    </source>
</evidence>
<keyword evidence="1" id="KW-0378">Hydrolase</keyword>
<keyword evidence="2" id="KW-0624">Polysaccharide degradation</keyword>
<dbReference type="GO" id="GO:0016798">
    <property type="term" value="F:hydrolase activity, acting on glycosyl bonds"/>
    <property type="evidence" value="ECO:0007669"/>
    <property type="project" value="UniProtKB-KW"/>
</dbReference>
<dbReference type="Proteomes" id="UP000317940">
    <property type="component" value="Unassembled WGS sequence"/>
</dbReference>
<evidence type="ECO:0000256" key="3">
    <source>
        <dbReference type="SAM" id="MobiDB-lite"/>
    </source>
</evidence>
<comment type="caution">
    <text evidence="5">The sequence shown here is derived from an EMBL/GenBank/DDBJ whole genome shotgun (WGS) entry which is preliminary data.</text>
</comment>
<keyword evidence="6" id="KW-1185">Reference proteome</keyword>
<evidence type="ECO:0000313" key="5">
    <source>
        <dbReference type="EMBL" id="TWF71660.1"/>
    </source>
</evidence>
<organism evidence="5 6">
    <name type="scientific">Kitasatospora viridis</name>
    <dbReference type="NCBI Taxonomy" id="281105"/>
    <lineage>
        <taxon>Bacteria</taxon>
        <taxon>Bacillati</taxon>
        <taxon>Actinomycetota</taxon>
        <taxon>Actinomycetes</taxon>
        <taxon>Kitasatosporales</taxon>
        <taxon>Streptomycetaceae</taxon>
        <taxon>Kitasatospora</taxon>
    </lineage>
</organism>
<dbReference type="OrthoDB" id="5241356at2"/>
<evidence type="ECO:0000256" key="1">
    <source>
        <dbReference type="ARBA" id="ARBA00023295"/>
    </source>
</evidence>
<sequence length="363" mass="35768">MASGDVTSTLDTEGVAGKTGPRVTTADTSGAVVETDGAIGTRGQAPTGPVPASFVDTTGVARVAAAPGGWKPSSTAVTGQRETTLGTVVDVQQKYQKPNAAGVPGSVLDTTRTDLKTTDGQGATRPDPNAPPVTGTVETLSIGAVPKGSVLVPAAPAAPTLAGADRAIVVTWVAVADPAADAPVLRYEIESDTGGHADAGRNATALRFTQVVGGRGYLFRARAENRNGTGPWSPWSASGAVATNSDEVAAGGLTAANAVNPIYRQDGTVVPGSWGAPTLPGQPTVAPQGTAGTATVSWAPSTPAPAGGYDVTASSGQTIHVGSAVVSANVPGLTVAAQVTFTVKAIGALQNALSAPSASYTVA</sequence>
<feature type="domain" description="Fibronectin type-III" evidence="4">
    <location>
        <begin position="279"/>
        <end position="363"/>
    </location>
</feature>